<dbReference type="InterPro" id="IPR035906">
    <property type="entry name" value="MetI-like_sf"/>
</dbReference>
<dbReference type="InterPro" id="IPR050366">
    <property type="entry name" value="BP-dependent_transpt_permease"/>
</dbReference>
<dbReference type="AlphaFoldDB" id="H2J1Q2"/>
<feature type="transmembrane region" description="Helical" evidence="8">
    <location>
        <begin position="440"/>
        <end position="469"/>
    </location>
</feature>
<evidence type="ECO:0000313" key="10">
    <source>
        <dbReference type="EMBL" id="AEX54499.1"/>
    </source>
</evidence>
<dbReference type="GO" id="GO:0055085">
    <property type="term" value="P:transmembrane transport"/>
    <property type="evidence" value="ECO:0007669"/>
    <property type="project" value="InterPro"/>
</dbReference>
<dbReference type="RefSeq" id="WP_014341787.1">
    <property type="nucleotide sequence ID" value="NC_016835.1"/>
</dbReference>
<feature type="transmembrane region" description="Helical" evidence="8">
    <location>
        <begin position="347"/>
        <end position="365"/>
    </location>
</feature>
<feature type="transmembrane region" description="Helical" evidence="8">
    <location>
        <begin position="195"/>
        <end position="213"/>
    </location>
</feature>
<dbReference type="PANTHER" id="PTHR43386:SF1">
    <property type="entry name" value="D,D-DIPEPTIDE TRANSPORT SYSTEM PERMEASE PROTEIN DDPC-RELATED"/>
    <property type="match status" value="1"/>
</dbReference>
<dbReference type="GO" id="GO:0005886">
    <property type="term" value="C:plasma membrane"/>
    <property type="evidence" value="ECO:0007669"/>
    <property type="project" value="UniProtKB-SubCell"/>
</dbReference>
<evidence type="ECO:0000256" key="3">
    <source>
        <dbReference type="ARBA" id="ARBA00022475"/>
    </source>
</evidence>
<comment type="similarity">
    <text evidence="8">Belongs to the binding-protein-dependent transport system permease family.</text>
</comment>
<keyword evidence="11" id="KW-1185">Reference proteome</keyword>
<keyword evidence="10" id="KW-0614">Plasmid</keyword>
<keyword evidence="4" id="KW-0997">Cell inner membrane</keyword>
<keyword evidence="2 8" id="KW-0813">Transport</keyword>
<keyword evidence="6 8" id="KW-1133">Transmembrane helix</keyword>
<dbReference type="PANTHER" id="PTHR43386">
    <property type="entry name" value="OLIGOPEPTIDE TRANSPORT SYSTEM PERMEASE PROTEIN APPC"/>
    <property type="match status" value="1"/>
</dbReference>
<dbReference type="OrthoDB" id="8480309at2"/>
<accession>H2J1Q2</accession>
<keyword evidence="7 8" id="KW-0472">Membrane</keyword>
<dbReference type="KEGG" id="raq:Rahaq2_4777"/>
<dbReference type="Proteomes" id="UP000009010">
    <property type="component" value="Plasmid pRahaq201"/>
</dbReference>
<dbReference type="eggNOG" id="COG1173">
    <property type="taxonomic scope" value="Bacteria"/>
</dbReference>
<reference evidence="10 11" key="1">
    <citation type="journal article" date="2012" name="J. Bacteriol.">
        <title>Complete Genome Sequence of Rahnella aquatilis CIP 78.65.</title>
        <authorList>
            <person name="Martinez R.J."/>
            <person name="Bruce D."/>
            <person name="Detter C."/>
            <person name="Goodwin L.A."/>
            <person name="Han J."/>
            <person name="Han C.S."/>
            <person name="Held B."/>
            <person name="Land M.L."/>
            <person name="Mikhailova N."/>
            <person name="Nolan M."/>
            <person name="Pennacchio L."/>
            <person name="Pitluck S."/>
            <person name="Tapia R."/>
            <person name="Woyke T."/>
            <person name="Sobecky P.A."/>
        </authorList>
    </citation>
    <scope>NUCLEOTIDE SEQUENCE [LARGE SCALE GENOMIC DNA]</scope>
    <source>
        <strain evidence="11">ATCC 33071 / DSM 4594 / JCM 1683 / NBRC 105701 / NCIMB 13365 / CIP 78.65</strain>
        <plasmid evidence="10">pRahaq201</plasmid>
    </source>
</reference>
<keyword evidence="5 8" id="KW-0812">Transmembrane</keyword>
<feature type="transmembrane region" description="Helical" evidence="8">
    <location>
        <begin position="297"/>
        <end position="319"/>
    </location>
</feature>
<dbReference type="InterPro" id="IPR000515">
    <property type="entry name" value="MetI-like"/>
</dbReference>
<organism evidence="10 11">
    <name type="scientific">Rahnella aquatilis (strain ATCC 33071 / DSM 4594 / JCM 1683 / NBRC 105701 / NCIMB 13365 / CIP 78.65)</name>
    <dbReference type="NCBI Taxonomy" id="745277"/>
    <lineage>
        <taxon>Bacteria</taxon>
        <taxon>Pseudomonadati</taxon>
        <taxon>Pseudomonadota</taxon>
        <taxon>Gammaproteobacteria</taxon>
        <taxon>Enterobacterales</taxon>
        <taxon>Yersiniaceae</taxon>
        <taxon>Rahnella</taxon>
    </lineage>
</organism>
<evidence type="ECO:0000256" key="8">
    <source>
        <dbReference type="RuleBase" id="RU363032"/>
    </source>
</evidence>
<evidence type="ECO:0000313" key="11">
    <source>
        <dbReference type="Proteomes" id="UP000009010"/>
    </source>
</evidence>
<feature type="transmembrane region" description="Helical" evidence="8">
    <location>
        <begin position="255"/>
        <end position="277"/>
    </location>
</feature>
<gene>
    <name evidence="10" type="ordered locus">Rahaq2_4777</name>
</gene>
<evidence type="ECO:0000256" key="1">
    <source>
        <dbReference type="ARBA" id="ARBA00004429"/>
    </source>
</evidence>
<reference evidence="11" key="2">
    <citation type="submission" date="2012-01" db="EMBL/GenBank/DDBJ databases">
        <title>Complete sequence of plasmid 1 of Rahnella aquatilis CIP 78.65.</title>
        <authorList>
            <person name="Lucas S."/>
            <person name="Han J."/>
            <person name="Lapidus A."/>
            <person name="Cheng J.-F."/>
            <person name="Goodwin L."/>
            <person name="Pitluck S."/>
            <person name="Peters L."/>
            <person name="Ovchinnikova G."/>
            <person name="Held B."/>
            <person name="Detter J.C."/>
            <person name="Han C."/>
            <person name="Tapia R."/>
            <person name="Land M."/>
            <person name="Hauser L."/>
            <person name="Kyrpides N."/>
            <person name="Ivanova N."/>
            <person name="Pagani I."/>
            <person name="Sobecky P."/>
            <person name="Martinez R."/>
            <person name="Woyke T."/>
        </authorList>
    </citation>
    <scope>NUCLEOTIDE SEQUENCE [LARGE SCALE GENOMIC DNA]</scope>
    <source>
        <strain evidence="11">ATCC 33071 / DSM 4594 / JCM 1683 / NBRC 105701 / NCIMB 13365 / CIP 78.65</strain>
        <plasmid evidence="11">pRahaq201</plasmid>
    </source>
</reference>
<sequence>MSESLYCRTCAGVSRLRMSQTGGAGVPLISRLLTLAAIVVLTGLLPWLSGSDPALSLLRARSGEQEATAETLNAIRLTLGLDQGPWHALTHWLGGLPGGDAGVSWVSGLPVLPGMLRATGVSLTLMTASAGVAFLIAVLLCAGTLIRGLQGGTPRPAGFLAALLTALPEFLLASVLLITGAVWLKFFPPYGWAGWHYAVLPALALGIPAGGYLGRLYSDALSGAFNESWLTTWSVLGISRRHIALAIIRRTLPGVMPLTGLVLVSLTGGAIAVEKVFAIPGLGRATLGAAAAGDLPALQTGVLILLLLASALGMLTGGIRRILLGRALSLGAMPVPQPVALPEKQRAWLPLLCLSILVVMVFAGLPRDPLTSAYLRLQPPSFALPFGADAMGRDLLARVAHGTLNTCLQALAVSLICLLAGMTAGAFPRAMTGPIEVTNALPPVIAGLVIAAINGPTATGAVIAVTVVSWAPLAAHTAALVAEIRARPYIQMLAVMGVGTLRRHVFYVFPALAGPLLRHALLRLPGIALALASLGFLGLGAPPPAPEWGRVLAEGMPYIERAPWSVLAPAGALALLSVLAVTMSSLRWKNRVRQPGTLH</sequence>
<evidence type="ECO:0000256" key="7">
    <source>
        <dbReference type="ARBA" id="ARBA00023136"/>
    </source>
</evidence>
<feature type="domain" description="ABC transmembrane type-1" evidence="9">
    <location>
        <begin position="399"/>
        <end position="585"/>
    </location>
</feature>
<dbReference type="PROSITE" id="PS50928">
    <property type="entry name" value="ABC_TM1"/>
    <property type="match status" value="1"/>
</dbReference>
<evidence type="ECO:0000256" key="4">
    <source>
        <dbReference type="ARBA" id="ARBA00022519"/>
    </source>
</evidence>
<feature type="transmembrane region" description="Helical" evidence="8">
    <location>
        <begin position="521"/>
        <end position="542"/>
    </location>
</feature>
<proteinExistence type="inferred from homology"/>
<evidence type="ECO:0000259" key="9">
    <source>
        <dbReference type="PROSITE" id="PS50928"/>
    </source>
</evidence>
<dbReference type="PATRIC" id="fig|745277.3.peg.4562"/>
<feature type="transmembrane region" description="Helical" evidence="8">
    <location>
        <begin position="123"/>
        <end position="146"/>
    </location>
</feature>
<dbReference type="eggNOG" id="COG0601">
    <property type="taxonomic scope" value="Bacteria"/>
</dbReference>
<comment type="subcellular location">
    <subcellularLocation>
        <location evidence="1">Cell inner membrane</location>
        <topology evidence="1">Multi-pass membrane protein</topology>
    </subcellularLocation>
    <subcellularLocation>
        <location evidence="8">Cell membrane</location>
        <topology evidence="8">Multi-pass membrane protein</topology>
    </subcellularLocation>
</comment>
<keyword evidence="3" id="KW-1003">Cell membrane</keyword>
<name>H2J1Q2_RAHAC</name>
<evidence type="ECO:0000256" key="2">
    <source>
        <dbReference type="ARBA" id="ARBA00022448"/>
    </source>
</evidence>
<feature type="transmembrane region" description="Helical" evidence="8">
    <location>
        <begin position="408"/>
        <end position="428"/>
    </location>
</feature>
<dbReference type="SUPFAM" id="SSF161098">
    <property type="entry name" value="MetI-like"/>
    <property type="match status" value="1"/>
</dbReference>
<dbReference type="EMBL" id="CP003245">
    <property type="protein sequence ID" value="AEX54499.1"/>
    <property type="molecule type" value="Genomic_DNA"/>
</dbReference>
<feature type="transmembrane region" description="Helical" evidence="8">
    <location>
        <begin position="24"/>
        <end position="48"/>
    </location>
</feature>
<evidence type="ECO:0000256" key="5">
    <source>
        <dbReference type="ARBA" id="ARBA00022692"/>
    </source>
</evidence>
<evidence type="ECO:0000256" key="6">
    <source>
        <dbReference type="ARBA" id="ARBA00022989"/>
    </source>
</evidence>
<feature type="transmembrane region" description="Helical" evidence="8">
    <location>
        <begin position="158"/>
        <end position="183"/>
    </location>
</feature>
<geneLocation type="plasmid" evidence="10 11">
    <name>pRahaq201</name>
</geneLocation>
<dbReference type="Pfam" id="PF00528">
    <property type="entry name" value="BPD_transp_1"/>
    <property type="match status" value="2"/>
</dbReference>
<feature type="transmembrane region" description="Helical" evidence="8">
    <location>
        <begin position="562"/>
        <end position="583"/>
    </location>
</feature>
<dbReference type="HOGENOM" id="CLU_031271_1_0_6"/>
<protein>
    <submittedName>
        <fullName evidence="10">ABC-type dipeptide/oligopeptide/nickel transport system, permease component</fullName>
    </submittedName>
</protein>